<sequence length="258" mass="29954">MLDKAKYISYLKDSEDEKTARRILDYVEGALKHKSIYSSDFLNPHEQKLAASLVSQFHDLHFRLDGGFEPSEQKILLIAPDFFNLEDYSGLQLIQGSWDGQFSHRDVLGSLLSLGIERKKIGDIFFSGDAFYFAVKNELADFLEFNLKKIRRNPVALKRTSAENIVLDEINYEVRELTVSSLRLDAVISEYFHLSRKQSSLLLQKELVKVNFCLETKPSILLNQGDMVSVRRKGRFIFDGMIKKTKKERYRVRILYQK</sequence>
<reference evidence="3 4" key="1">
    <citation type="submission" date="2019-02" db="EMBL/GenBank/DDBJ databases">
        <authorList>
            <consortium name="Pathogen Informatics"/>
        </authorList>
    </citation>
    <scope>NUCLEOTIDE SEQUENCE [LARGE SCALE GENOMIC DNA]</scope>
    <source>
        <strain evidence="3 4">3012STDY7089603</strain>
    </source>
</reference>
<dbReference type="Gene3D" id="3.30.70.330">
    <property type="match status" value="1"/>
</dbReference>
<dbReference type="InterPro" id="IPR040591">
    <property type="entry name" value="RqcP2_RBD"/>
</dbReference>
<name>A0A8H2QY05_9FIRM</name>
<proteinExistence type="predicted"/>
<dbReference type="CDD" id="cd00165">
    <property type="entry name" value="S4"/>
    <property type="match status" value="1"/>
</dbReference>
<dbReference type="Gene3D" id="3.10.290.10">
    <property type="entry name" value="RNA-binding S4 domain"/>
    <property type="match status" value="1"/>
</dbReference>
<dbReference type="Gene3D" id="3.30.1370.160">
    <property type="match status" value="1"/>
</dbReference>
<evidence type="ECO:0000259" key="2">
    <source>
        <dbReference type="SMART" id="SM00363"/>
    </source>
</evidence>
<dbReference type="PROSITE" id="PS50889">
    <property type="entry name" value="S4"/>
    <property type="match status" value="1"/>
</dbReference>
<keyword evidence="1" id="KW-0694">RNA-binding</keyword>
<dbReference type="SMART" id="SM00363">
    <property type="entry name" value="S4"/>
    <property type="match status" value="1"/>
</dbReference>
<keyword evidence="4" id="KW-1185">Reference proteome</keyword>
<dbReference type="SUPFAM" id="SSF55174">
    <property type="entry name" value="Alpha-L RNA-binding motif"/>
    <property type="match status" value="1"/>
</dbReference>
<evidence type="ECO:0000313" key="4">
    <source>
        <dbReference type="Proteomes" id="UP000377798"/>
    </source>
</evidence>
<dbReference type="EMBL" id="CAACYI010000001">
    <property type="protein sequence ID" value="VFB16304.1"/>
    <property type="molecule type" value="Genomic_DNA"/>
</dbReference>
<protein>
    <submittedName>
        <fullName evidence="3">Photosystem II S4 domain protein</fullName>
    </submittedName>
</protein>
<dbReference type="InterPro" id="IPR036986">
    <property type="entry name" value="S4_RNA-bd_sf"/>
</dbReference>
<dbReference type="GO" id="GO:0003723">
    <property type="term" value="F:RNA binding"/>
    <property type="evidence" value="ECO:0007669"/>
    <property type="project" value="UniProtKB-KW"/>
</dbReference>
<comment type="caution">
    <text evidence="3">The sequence shown here is derived from an EMBL/GenBank/DDBJ whole genome shotgun (WGS) entry which is preliminary data.</text>
</comment>
<dbReference type="Proteomes" id="UP000377798">
    <property type="component" value="Unassembled WGS sequence"/>
</dbReference>
<feature type="domain" description="RNA-binding S4" evidence="2">
    <location>
        <begin position="182"/>
        <end position="243"/>
    </location>
</feature>
<dbReference type="AlphaFoldDB" id="A0A8H2QY05"/>
<dbReference type="RefSeq" id="WP_034439722.1">
    <property type="nucleotide sequence ID" value="NZ_CAACYI010000001.1"/>
</dbReference>
<dbReference type="InterPro" id="IPR002942">
    <property type="entry name" value="S4_RNA-bd"/>
</dbReference>
<dbReference type="InterPro" id="IPR012677">
    <property type="entry name" value="Nucleotide-bd_a/b_plait_sf"/>
</dbReference>
<accession>A0A8H2QY05</accession>
<evidence type="ECO:0000313" key="3">
    <source>
        <dbReference type="EMBL" id="VFB16304.1"/>
    </source>
</evidence>
<organism evidence="3 4">
    <name type="scientific">Urinicoccus massiliensis</name>
    <dbReference type="NCBI Taxonomy" id="1723382"/>
    <lineage>
        <taxon>Bacteria</taxon>
        <taxon>Bacillati</taxon>
        <taxon>Bacillota</taxon>
        <taxon>Tissierellia</taxon>
        <taxon>Tissierellales</taxon>
        <taxon>Peptoniphilaceae</taxon>
        <taxon>Urinicoccus</taxon>
    </lineage>
</organism>
<gene>
    <name evidence="3" type="ORF">NCTC13150_00825</name>
</gene>
<dbReference type="Pfam" id="PF17774">
    <property type="entry name" value="YlmH_RBD"/>
    <property type="match status" value="1"/>
</dbReference>
<evidence type="ECO:0000256" key="1">
    <source>
        <dbReference type="PROSITE-ProRule" id="PRU00182"/>
    </source>
</evidence>